<dbReference type="InterPro" id="IPR048634">
    <property type="entry name" value="SecD_SecF_C"/>
</dbReference>
<dbReference type="GO" id="GO:0043952">
    <property type="term" value="P:protein transport by the Sec complex"/>
    <property type="evidence" value="ECO:0007669"/>
    <property type="project" value="UniProtKB-UniRule"/>
</dbReference>
<evidence type="ECO:0000256" key="7">
    <source>
        <dbReference type="ARBA" id="ARBA00023010"/>
    </source>
</evidence>
<keyword evidence="7 9" id="KW-0811">Translocation</keyword>
<feature type="transmembrane region" description="Helical" evidence="9">
    <location>
        <begin position="300"/>
        <end position="323"/>
    </location>
</feature>
<comment type="subunit">
    <text evidence="9">Forms a complex with SecF. Part of the essential Sec protein translocation apparatus which comprises SecA, SecYEG and auxiliary proteins SecDF. Other proteins may also be involved.</text>
</comment>
<dbReference type="Gene3D" id="1.20.1640.10">
    <property type="entry name" value="Multidrug efflux transporter AcrB transmembrane domain"/>
    <property type="match status" value="1"/>
</dbReference>
<feature type="transmembrane region" description="Helical" evidence="9">
    <location>
        <begin position="255"/>
        <end position="288"/>
    </location>
</feature>
<dbReference type="SUPFAM" id="SSF82866">
    <property type="entry name" value="Multidrug efflux transporter AcrB transmembrane domain"/>
    <property type="match status" value="1"/>
</dbReference>
<evidence type="ECO:0000259" key="11">
    <source>
        <dbReference type="Pfam" id="PF21760"/>
    </source>
</evidence>
<comment type="function">
    <text evidence="9">Part of the Sec protein translocase complex. Interacts with the SecYEG preprotein conducting channel. SecDF uses the proton motive force (PMF) to complete protein translocation after the ATP-dependent function of SecA.</text>
</comment>
<comment type="subcellular location">
    <subcellularLocation>
        <location evidence="1 9">Cell membrane</location>
        <topology evidence="1 9">Multi-pass membrane protein</topology>
    </subcellularLocation>
</comment>
<keyword evidence="4 9" id="KW-0812">Transmembrane</keyword>
<dbReference type="GO" id="GO:0006605">
    <property type="term" value="P:protein targeting"/>
    <property type="evidence" value="ECO:0007669"/>
    <property type="project" value="UniProtKB-UniRule"/>
</dbReference>
<keyword evidence="2 9" id="KW-0813">Transport</keyword>
<evidence type="ECO:0000256" key="2">
    <source>
        <dbReference type="ARBA" id="ARBA00022448"/>
    </source>
</evidence>
<dbReference type="GO" id="GO:0065002">
    <property type="term" value="P:intracellular protein transmembrane transport"/>
    <property type="evidence" value="ECO:0007669"/>
    <property type="project" value="UniProtKB-UniRule"/>
</dbReference>
<dbReference type="Proteomes" id="UP000231480">
    <property type="component" value="Unassembled WGS sequence"/>
</dbReference>
<evidence type="ECO:0000256" key="3">
    <source>
        <dbReference type="ARBA" id="ARBA00022475"/>
    </source>
</evidence>
<dbReference type="InterPro" id="IPR054384">
    <property type="entry name" value="SecDF_P1_head"/>
</dbReference>
<dbReference type="NCBIfam" id="TIGR01129">
    <property type="entry name" value="secD"/>
    <property type="match status" value="1"/>
</dbReference>
<keyword evidence="5 9" id="KW-0653">Protein transport</keyword>
<evidence type="ECO:0000256" key="1">
    <source>
        <dbReference type="ARBA" id="ARBA00004651"/>
    </source>
</evidence>
<dbReference type="EMBL" id="PCRH01000027">
    <property type="protein sequence ID" value="PIP17191.1"/>
    <property type="molecule type" value="Genomic_DNA"/>
</dbReference>
<dbReference type="InterPro" id="IPR048631">
    <property type="entry name" value="SecD_1st"/>
</dbReference>
<comment type="caution">
    <text evidence="9">Lacks conserved residue(s) required for the propagation of feature annotation.</text>
</comment>
<evidence type="ECO:0000256" key="5">
    <source>
        <dbReference type="ARBA" id="ARBA00022927"/>
    </source>
</evidence>
<keyword evidence="6 9" id="KW-1133">Transmembrane helix</keyword>
<evidence type="ECO:0000256" key="4">
    <source>
        <dbReference type="ARBA" id="ARBA00022692"/>
    </source>
</evidence>
<dbReference type="InterPro" id="IPR022646">
    <property type="entry name" value="SecD/SecF_CS"/>
</dbReference>
<proteinExistence type="inferred from homology"/>
<dbReference type="PANTHER" id="PTHR30081">
    <property type="entry name" value="PROTEIN-EXPORT MEMBRANE PROTEIN SEC"/>
    <property type="match status" value="1"/>
</dbReference>
<dbReference type="Gene3D" id="3.30.70.3220">
    <property type="match status" value="1"/>
</dbReference>
<gene>
    <name evidence="9 13" type="primary">secD</name>
    <name evidence="13" type="ORF">COX44_01255</name>
</gene>
<dbReference type="InterPro" id="IPR022813">
    <property type="entry name" value="SecD/SecF_arch_bac"/>
</dbReference>
<name>A0A2G9YF88_9BACT</name>
<evidence type="ECO:0000256" key="9">
    <source>
        <dbReference type="HAMAP-Rule" id="MF_01463"/>
    </source>
</evidence>
<evidence type="ECO:0000313" key="14">
    <source>
        <dbReference type="Proteomes" id="UP000231480"/>
    </source>
</evidence>
<evidence type="ECO:0000259" key="10">
    <source>
        <dbReference type="Pfam" id="PF02355"/>
    </source>
</evidence>
<feature type="transmembrane region" description="Helical" evidence="9">
    <location>
        <begin position="335"/>
        <end position="361"/>
    </location>
</feature>
<sequence length="401" mass="43487">MTLSKNKTYFFLILILIIAVGAGVFDWQPERPFRLGLDLQGGTHLIYQADLSQIKDKSQAMQGISDVIERRVNLFGVAEPVVQVSGKDKLIVELAGIKDVKQAIAMIGETPSLDFREEIEITDEQGNKQIGFQMTSLTGQQLERSSLEFDPTSYQPLVNLEFDDQGKKIFADLTQRNVGKRLAIFLDGMPISVPVVREPILDGKAVISGDFTLEAAKQLAQRLNAGALPVPITLISEQTIGASLGRDSLEKSLKAGVIGLALVAIFMIIFYGLPGIFAVLALAIYGILTLAIIKLIPITLTLAGIAGFILSLGMAIDANVLIFERLKEEKRLADAFRAAWPAICDGNVSTLLTCLVLYSFTTSLVKGFALTLGIGVVLSMFSGIIVTRLLLESYASIHKTS</sequence>
<organism evidence="13 14">
    <name type="scientific">Candidatus Portnoybacteria bacterium CG23_combo_of_CG06-09_8_20_14_all_37_13</name>
    <dbReference type="NCBI Taxonomy" id="1974819"/>
    <lineage>
        <taxon>Bacteria</taxon>
        <taxon>Candidatus Portnoyibacteriota</taxon>
    </lineage>
</organism>
<keyword evidence="3 9" id="KW-1003">Cell membrane</keyword>
<evidence type="ECO:0000256" key="8">
    <source>
        <dbReference type="ARBA" id="ARBA00023136"/>
    </source>
</evidence>
<dbReference type="Pfam" id="PF07549">
    <property type="entry name" value="Sec_GG"/>
    <property type="match status" value="1"/>
</dbReference>
<protein>
    <recommendedName>
        <fullName evidence="9">Protein translocase subunit SecD</fullName>
    </recommendedName>
</protein>
<dbReference type="HAMAP" id="MF_01463_B">
    <property type="entry name" value="SecD_B"/>
    <property type="match status" value="1"/>
</dbReference>
<feature type="transmembrane region" description="Helical" evidence="9">
    <location>
        <begin position="6"/>
        <end position="25"/>
    </location>
</feature>
<dbReference type="InterPro" id="IPR055344">
    <property type="entry name" value="SecD_SecF_C_bact"/>
</dbReference>
<feature type="transmembrane region" description="Helical" evidence="9">
    <location>
        <begin position="367"/>
        <end position="391"/>
    </location>
</feature>
<keyword evidence="8 9" id="KW-0472">Membrane</keyword>
<dbReference type="GO" id="GO:0015450">
    <property type="term" value="F:protein-transporting ATPase activity"/>
    <property type="evidence" value="ECO:0007669"/>
    <property type="project" value="InterPro"/>
</dbReference>
<dbReference type="GO" id="GO:0005886">
    <property type="term" value="C:plasma membrane"/>
    <property type="evidence" value="ECO:0007669"/>
    <property type="project" value="UniProtKB-SubCell"/>
</dbReference>
<dbReference type="NCBIfam" id="TIGR00916">
    <property type="entry name" value="2A0604s01"/>
    <property type="match status" value="1"/>
</dbReference>
<feature type="domain" description="Protein translocase subunit SecDF P1" evidence="11">
    <location>
        <begin position="64"/>
        <end position="118"/>
    </location>
</feature>
<comment type="similarity">
    <text evidence="9">Belongs to the SecD/SecF family. SecD subfamily.</text>
</comment>
<dbReference type="InterPro" id="IPR005791">
    <property type="entry name" value="SecD"/>
</dbReference>
<dbReference type="PANTHER" id="PTHR30081:SF1">
    <property type="entry name" value="PROTEIN TRANSLOCASE SUBUNIT SECD"/>
    <property type="match status" value="1"/>
</dbReference>
<evidence type="ECO:0000313" key="13">
    <source>
        <dbReference type="EMBL" id="PIP17191.1"/>
    </source>
</evidence>
<reference evidence="13 14" key="1">
    <citation type="submission" date="2017-09" db="EMBL/GenBank/DDBJ databases">
        <title>Depth-based differentiation of microbial function through sediment-hosted aquifers and enrichment of novel symbionts in the deep terrestrial subsurface.</title>
        <authorList>
            <person name="Probst A.J."/>
            <person name="Ladd B."/>
            <person name="Jarett J.K."/>
            <person name="Geller-Mcgrath D.E."/>
            <person name="Sieber C.M."/>
            <person name="Emerson J.B."/>
            <person name="Anantharaman K."/>
            <person name="Thomas B.C."/>
            <person name="Malmstrom R."/>
            <person name="Stieglmeier M."/>
            <person name="Klingl A."/>
            <person name="Woyke T."/>
            <person name="Ryan C.M."/>
            <person name="Banfield J.F."/>
        </authorList>
    </citation>
    <scope>NUCLEOTIDE SEQUENCE [LARGE SCALE GENOMIC DNA]</scope>
    <source>
        <strain evidence="13">CG23_combo_of_CG06-09_8_20_14_all_37_13</strain>
    </source>
</reference>
<evidence type="ECO:0000259" key="12">
    <source>
        <dbReference type="Pfam" id="PF22599"/>
    </source>
</evidence>
<dbReference type="Pfam" id="PF21760">
    <property type="entry name" value="SecD_1st"/>
    <property type="match status" value="1"/>
</dbReference>
<feature type="domain" description="Protein export membrane protein SecD/SecF C-terminal" evidence="10">
    <location>
        <begin position="233"/>
        <end position="392"/>
    </location>
</feature>
<accession>A0A2G9YF88</accession>
<evidence type="ECO:0000256" key="6">
    <source>
        <dbReference type="ARBA" id="ARBA00022989"/>
    </source>
</evidence>
<dbReference type="Pfam" id="PF02355">
    <property type="entry name" value="SecD_SecF_C"/>
    <property type="match status" value="1"/>
</dbReference>
<dbReference type="AlphaFoldDB" id="A0A2G9YF88"/>
<feature type="domain" description="SecDF P1 head subdomain" evidence="12">
    <location>
        <begin position="126"/>
        <end position="230"/>
    </location>
</feature>
<comment type="caution">
    <text evidence="13">The sequence shown here is derived from an EMBL/GenBank/DDBJ whole genome shotgun (WGS) entry which is preliminary data.</text>
</comment>
<dbReference type="Pfam" id="PF22599">
    <property type="entry name" value="SecDF_P1_head"/>
    <property type="match status" value="1"/>
</dbReference>